<evidence type="ECO:0000313" key="6">
    <source>
        <dbReference type="Proteomes" id="UP000184330"/>
    </source>
</evidence>
<dbReference type="PROSITE" id="PS50088">
    <property type="entry name" value="ANK_REPEAT"/>
    <property type="match status" value="1"/>
</dbReference>
<dbReference type="PANTHER" id="PTHR24126:SF14">
    <property type="entry name" value="ANK_REP_REGION DOMAIN-CONTAINING PROTEIN"/>
    <property type="match status" value="1"/>
</dbReference>
<organism evidence="5 6">
    <name type="scientific">Phialocephala subalpina</name>
    <dbReference type="NCBI Taxonomy" id="576137"/>
    <lineage>
        <taxon>Eukaryota</taxon>
        <taxon>Fungi</taxon>
        <taxon>Dikarya</taxon>
        <taxon>Ascomycota</taxon>
        <taxon>Pezizomycotina</taxon>
        <taxon>Leotiomycetes</taxon>
        <taxon>Helotiales</taxon>
        <taxon>Mollisiaceae</taxon>
        <taxon>Phialocephala</taxon>
        <taxon>Phialocephala fortinii species complex</taxon>
    </lineage>
</organism>
<dbReference type="PROSITE" id="PS50297">
    <property type="entry name" value="ANK_REP_REGION"/>
    <property type="match status" value="1"/>
</dbReference>
<feature type="region of interest" description="Disordered" evidence="4">
    <location>
        <begin position="174"/>
        <end position="208"/>
    </location>
</feature>
<dbReference type="Pfam" id="PF12796">
    <property type="entry name" value="Ank_2"/>
    <property type="match status" value="1"/>
</dbReference>
<reference evidence="5 6" key="1">
    <citation type="submission" date="2016-03" db="EMBL/GenBank/DDBJ databases">
        <authorList>
            <person name="Ploux O."/>
        </authorList>
    </citation>
    <scope>NUCLEOTIDE SEQUENCE [LARGE SCALE GENOMIC DNA]</scope>
    <source>
        <strain evidence="5 6">UAMH 11012</strain>
    </source>
</reference>
<dbReference type="SMART" id="SM00248">
    <property type="entry name" value="ANK"/>
    <property type="match status" value="3"/>
</dbReference>
<accession>A0A1L7X5C5</accession>
<keyword evidence="2 3" id="KW-0040">ANK repeat</keyword>
<feature type="compositionally biased region" description="Low complexity" evidence="4">
    <location>
        <begin position="13"/>
        <end position="27"/>
    </location>
</feature>
<dbReference type="InterPro" id="IPR002110">
    <property type="entry name" value="Ankyrin_rpt"/>
</dbReference>
<dbReference type="SUPFAM" id="SSF48403">
    <property type="entry name" value="Ankyrin repeat"/>
    <property type="match status" value="1"/>
</dbReference>
<protein>
    <submittedName>
        <fullName evidence="5">Uncharacterized protein</fullName>
    </submittedName>
</protein>
<dbReference type="EMBL" id="FJOG01000015">
    <property type="protein sequence ID" value="CZR60226.1"/>
    <property type="molecule type" value="Genomic_DNA"/>
</dbReference>
<feature type="compositionally biased region" description="Polar residues" evidence="4">
    <location>
        <begin position="174"/>
        <end position="205"/>
    </location>
</feature>
<dbReference type="PANTHER" id="PTHR24126">
    <property type="entry name" value="ANKYRIN REPEAT, PH AND SEC7 DOMAIN CONTAINING PROTEIN SECG-RELATED"/>
    <property type="match status" value="1"/>
</dbReference>
<evidence type="ECO:0000256" key="1">
    <source>
        <dbReference type="ARBA" id="ARBA00022737"/>
    </source>
</evidence>
<dbReference type="InterPro" id="IPR036770">
    <property type="entry name" value="Ankyrin_rpt-contain_sf"/>
</dbReference>
<dbReference type="Gene3D" id="1.25.40.20">
    <property type="entry name" value="Ankyrin repeat-containing domain"/>
    <property type="match status" value="1"/>
</dbReference>
<feature type="repeat" description="ANK" evidence="3">
    <location>
        <begin position="721"/>
        <end position="753"/>
    </location>
</feature>
<keyword evidence="1" id="KW-0677">Repeat</keyword>
<dbReference type="OrthoDB" id="194358at2759"/>
<dbReference type="STRING" id="576137.A0A1L7X5C5"/>
<feature type="region of interest" description="Disordered" evidence="4">
    <location>
        <begin position="1"/>
        <end position="42"/>
    </location>
</feature>
<dbReference type="AlphaFoldDB" id="A0A1L7X5C5"/>
<sequence>MSHSSPASTLPASDSSSLYPATTSSSAGKVAGKAGRPNNWTPSRQRELARLYLYSILPPKDIPKALKDEGWQPGLFTYLRASALTDFHRTVSTIKTARDLLNHDPRWLRPKNRKEMDDRILALSVCKAQRKMRREHAAPPALDIYRTFENGNEFLDNSMHNLLSMAAQQHLGSMPESTLWPNNTHGDFSSGSSVSPPRVTSSGPEPSSVEIFPPMEFDMKTVSTHISTSSLRKRLSQYSTQYVKAIARLMKAHSISDSSAATTIGPMYPISFKTADEATIGTRTVHSASSSNDSQTLARPVLANIFLNLDRLIQRQGFCVPGLKSHDSKTCWCYVADDAECHMERIWVSREALLKSFSPDYYFPEWTSFVDQFGNNLLHMLATRDADINAIVLALEQSPTTRANANAKTLLDNWNGLMRVLQQLNKFGIKYLECDVFGRNFFHLLTSRGILLGQEELQVLKFLRIHLPASRDAFGCVPWMEQKIPVFSNEKYSSQVIHQPTLPLLPENAIFQDAASENNAVENVSHDATRQEAMGAQPEHVDSTNRDAPFPSLYVDSHPISTRRPLVERSNRASSLIRSDSPPPEEEAFIFKHARLIEIARVAFDAPAVEDIEGRNGLQCLAEASLSLSIDSGNIASGSSHKRKRGQSSSDTSSMRLKLRYELVKNVVAAGVDLNNYDKQGNTVLMAFVTFMHDGEDDKILSKLLHHLIRSGANLHWRNRQGETALHIAVRLGRKVATQVLLESGANVHARTLEGKGVLAIGEMNYFAAKDDQPLYASIHACMTLAVKRRAKAAPTLVDEWRGEGVVDKYAIESWQSSVVSGLMA</sequence>
<name>A0A1L7X5C5_9HELO</name>
<proteinExistence type="predicted"/>
<evidence type="ECO:0000256" key="4">
    <source>
        <dbReference type="SAM" id="MobiDB-lite"/>
    </source>
</evidence>
<dbReference type="Proteomes" id="UP000184330">
    <property type="component" value="Unassembled WGS sequence"/>
</dbReference>
<evidence type="ECO:0000256" key="3">
    <source>
        <dbReference type="PROSITE-ProRule" id="PRU00023"/>
    </source>
</evidence>
<gene>
    <name evidence="5" type="ORF">PAC_10122</name>
</gene>
<evidence type="ECO:0000313" key="5">
    <source>
        <dbReference type="EMBL" id="CZR60226.1"/>
    </source>
</evidence>
<feature type="compositionally biased region" description="Polar residues" evidence="4">
    <location>
        <begin position="1"/>
        <end position="12"/>
    </location>
</feature>
<evidence type="ECO:0000256" key="2">
    <source>
        <dbReference type="ARBA" id="ARBA00023043"/>
    </source>
</evidence>
<keyword evidence="6" id="KW-1185">Reference proteome</keyword>